<dbReference type="VEuPathDB" id="TrichDB:TVAGG3_0647890"/>
<gene>
    <name evidence="2" type="ORF">TVAG_400710</name>
</gene>
<feature type="compositionally biased region" description="Polar residues" evidence="1">
    <location>
        <begin position="508"/>
        <end position="520"/>
    </location>
</feature>
<dbReference type="KEGG" id="tva:4770715"/>
<feature type="compositionally biased region" description="Polar residues" evidence="1">
    <location>
        <begin position="1169"/>
        <end position="1187"/>
    </location>
</feature>
<organism evidence="2 3">
    <name type="scientific">Trichomonas vaginalis (strain ATCC PRA-98 / G3)</name>
    <dbReference type="NCBI Taxonomy" id="412133"/>
    <lineage>
        <taxon>Eukaryota</taxon>
        <taxon>Metamonada</taxon>
        <taxon>Parabasalia</taxon>
        <taxon>Trichomonadida</taxon>
        <taxon>Trichomonadidae</taxon>
        <taxon>Trichomonas</taxon>
    </lineage>
</organism>
<feature type="compositionally biased region" description="Low complexity" evidence="1">
    <location>
        <begin position="1148"/>
        <end position="1168"/>
    </location>
</feature>
<dbReference type="RefSeq" id="XP_001324968.1">
    <property type="nucleotide sequence ID" value="XM_001324933.1"/>
</dbReference>
<feature type="compositionally biased region" description="Polar residues" evidence="1">
    <location>
        <begin position="807"/>
        <end position="827"/>
    </location>
</feature>
<proteinExistence type="predicted"/>
<feature type="compositionally biased region" description="Polar residues" evidence="1">
    <location>
        <begin position="702"/>
        <end position="753"/>
    </location>
</feature>
<feature type="compositionally biased region" description="Polar residues" evidence="1">
    <location>
        <begin position="554"/>
        <end position="569"/>
    </location>
</feature>
<feature type="compositionally biased region" description="Polar residues" evidence="1">
    <location>
        <begin position="343"/>
        <end position="366"/>
    </location>
</feature>
<feature type="region of interest" description="Disordered" evidence="1">
    <location>
        <begin position="162"/>
        <end position="234"/>
    </location>
</feature>
<feature type="compositionally biased region" description="Polar residues" evidence="1">
    <location>
        <begin position="1072"/>
        <end position="1084"/>
    </location>
</feature>
<feature type="region of interest" description="Disordered" evidence="1">
    <location>
        <begin position="553"/>
        <end position="909"/>
    </location>
</feature>
<name>A2E3H9_TRIV3</name>
<feature type="compositionally biased region" description="Polar residues" evidence="1">
    <location>
        <begin position="485"/>
        <end position="500"/>
    </location>
</feature>
<feature type="compositionally biased region" description="Polar residues" evidence="1">
    <location>
        <begin position="323"/>
        <end position="333"/>
    </location>
</feature>
<evidence type="ECO:0000313" key="3">
    <source>
        <dbReference type="Proteomes" id="UP000001542"/>
    </source>
</evidence>
<feature type="compositionally biased region" description="Polar residues" evidence="1">
    <location>
        <begin position="611"/>
        <end position="627"/>
    </location>
</feature>
<feature type="compositionally biased region" description="Polar residues" evidence="1">
    <location>
        <begin position="1048"/>
        <end position="1065"/>
    </location>
</feature>
<feature type="compositionally biased region" description="Low complexity" evidence="1">
    <location>
        <begin position="174"/>
        <end position="185"/>
    </location>
</feature>
<feature type="region of interest" description="Disordered" evidence="1">
    <location>
        <begin position="298"/>
        <end position="536"/>
    </location>
</feature>
<dbReference type="VEuPathDB" id="TrichDB:TVAG_400710"/>
<reference evidence="2" key="2">
    <citation type="journal article" date="2007" name="Science">
        <title>Draft genome sequence of the sexually transmitted pathogen Trichomonas vaginalis.</title>
        <authorList>
            <person name="Carlton J.M."/>
            <person name="Hirt R.P."/>
            <person name="Silva J.C."/>
            <person name="Delcher A.L."/>
            <person name="Schatz M."/>
            <person name="Zhao Q."/>
            <person name="Wortman J.R."/>
            <person name="Bidwell S.L."/>
            <person name="Alsmark U.C.M."/>
            <person name="Besteiro S."/>
            <person name="Sicheritz-Ponten T."/>
            <person name="Noel C.J."/>
            <person name="Dacks J.B."/>
            <person name="Foster P.G."/>
            <person name="Simillion C."/>
            <person name="Van de Peer Y."/>
            <person name="Miranda-Saavedra D."/>
            <person name="Barton G.J."/>
            <person name="Westrop G.D."/>
            <person name="Mueller S."/>
            <person name="Dessi D."/>
            <person name="Fiori P.L."/>
            <person name="Ren Q."/>
            <person name="Paulsen I."/>
            <person name="Zhang H."/>
            <person name="Bastida-Corcuera F.D."/>
            <person name="Simoes-Barbosa A."/>
            <person name="Brown M.T."/>
            <person name="Hayes R.D."/>
            <person name="Mukherjee M."/>
            <person name="Okumura C.Y."/>
            <person name="Schneider R."/>
            <person name="Smith A.J."/>
            <person name="Vanacova S."/>
            <person name="Villalvazo M."/>
            <person name="Haas B.J."/>
            <person name="Pertea M."/>
            <person name="Feldblyum T.V."/>
            <person name="Utterback T.R."/>
            <person name="Shu C.L."/>
            <person name="Osoegawa K."/>
            <person name="de Jong P.J."/>
            <person name="Hrdy I."/>
            <person name="Horvathova L."/>
            <person name="Zubacova Z."/>
            <person name="Dolezal P."/>
            <person name="Malik S.B."/>
            <person name="Logsdon J.M. Jr."/>
            <person name="Henze K."/>
            <person name="Gupta A."/>
            <person name="Wang C.C."/>
            <person name="Dunne R.L."/>
            <person name="Upcroft J.A."/>
            <person name="Upcroft P."/>
            <person name="White O."/>
            <person name="Salzberg S.L."/>
            <person name="Tang P."/>
            <person name="Chiu C.-H."/>
            <person name="Lee Y.-S."/>
            <person name="Embley T.M."/>
            <person name="Coombs G.H."/>
            <person name="Mottram J.C."/>
            <person name="Tachezy J."/>
            <person name="Fraser-Liggett C.M."/>
            <person name="Johnson P.J."/>
        </authorList>
    </citation>
    <scope>NUCLEOTIDE SEQUENCE [LARGE SCALE GENOMIC DNA]</scope>
    <source>
        <strain evidence="2">G3</strain>
    </source>
</reference>
<feature type="compositionally biased region" description="Polar residues" evidence="1">
    <location>
        <begin position="579"/>
        <end position="593"/>
    </location>
</feature>
<feature type="region of interest" description="Disordered" evidence="1">
    <location>
        <begin position="940"/>
        <end position="993"/>
    </location>
</feature>
<feature type="compositionally biased region" description="Polar residues" evidence="1">
    <location>
        <begin position="950"/>
        <end position="975"/>
    </location>
</feature>
<dbReference type="OrthoDB" id="10680590at2759"/>
<feature type="compositionally biased region" description="Low complexity" evidence="1">
    <location>
        <begin position="862"/>
        <end position="874"/>
    </location>
</feature>
<dbReference type="InParanoid" id="A2E3H9"/>
<reference evidence="2" key="1">
    <citation type="submission" date="2006-10" db="EMBL/GenBank/DDBJ databases">
        <authorList>
            <person name="Amadeo P."/>
            <person name="Zhao Q."/>
            <person name="Wortman J."/>
            <person name="Fraser-Liggett C."/>
            <person name="Carlton J."/>
        </authorList>
    </citation>
    <scope>NUCLEOTIDE SEQUENCE</scope>
    <source>
        <strain evidence="2">G3</strain>
    </source>
</reference>
<dbReference type="EMBL" id="DS113296">
    <property type="protein sequence ID" value="EAY12745.1"/>
    <property type="molecule type" value="Genomic_DNA"/>
</dbReference>
<accession>A2E3H9</accession>
<feature type="compositionally biased region" description="Polar residues" evidence="1">
    <location>
        <begin position="423"/>
        <end position="469"/>
    </location>
</feature>
<feature type="compositionally biased region" description="Basic and acidic residues" evidence="1">
    <location>
        <begin position="1101"/>
        <end position="1110"/>
    </location>
</feature>
<dbReference type="OMA" id="NTHMRID"/>
<feature type="compositionally biased region" description="Polar residues" evidence="1">
    <location>
        <begin position="762"/>
        <end position="790"/>
    </location>
</feature>
<protein>
    <submittedName>
        <fullName evidence="2">Uncharacterized protein</fullName>
    </submittedName>
</protein>
<evidence type="ECO:0000313" key="2">
    <source>
        <dbReference type="EMBL" id="EAY12745.1"/>
    </source>
</evidence>
<feature type="compositionally biased region" description="Polar residues" evidence="1">
    <location>
        <begin position="207"/>
        <end position="233"/>
    </location>
</feature>
<feature type="compositionally biased region" description="Basic and acidic residues" evidence="1">
    <location>
        <begin position="849"/>
        <end position="859"/>
    </location>
</feature>
<sequence>MFNIIKKIKQPQENLPKIQVVIRKLLEKVIETQGPRIEATDLAALLAYTGSVDDSGELMLAITIAMDRKSDEPLTIFKLLKIIYACLVKAPTTFLPAAQAFAPEIQTLCYLSFGKQEAGYREHVHLLSRAIYNHVIFRSELPEPQMFQIETFVTEIPTQKINQPVSNNPKAKQFEQMQQQPQNDQNALTSMLDWNDNSDDLYANAEPNASENQDLTNLTPINGNTDDTPQNQEIADDKPRIPAAFAQQANQSLLDLDAPPAGHEELGGGLLFDYFVSPSSNQPSKPKRNPSEELLDQFLHDPNDDISNIPFAKQIDDEPPTSDFAQLNSNGSNGLFDDADTLQHVSSGFDSSPFTPISPVSSTEASDTFDPFSNIAPVQQTIKPPSGDNLAKPPTSSFDSLASSSTPKVSNDVFDPFAAIPSKPSNDQFDPFSNISSSSSTAKPAQDNTFDPFSAAPTNKGTPQPSADNTFDPFAATIPAKTESKLTQNATPKANVPSTEDQFDPFANISSSNSQKTPASKETFDPFANVPSANSSAANISIKKDEIVDPFGNIPSSLQKPTPQPSANNVFDPFAAASPATNSSFKGTPQPSANGAFDPFASTAVKPSPVVVQSSNDDNTFDPFSNISSNPAPATKSPASKPSSPSINSLNLSNNDDTFDPFSNIPSKTTNTVKSPATNPVLDTPKVETSSNNDDTFDPFANISSKPAQTAKSPSIKASNPQRAVNSPSTDNTFDPFSSIPSKPVQQTPSSKPATPKVDQPSAGSTFDPFTNISSTPKQNKPTPQPSVNDTFDPFSGLTSKPAPVASNPSQISSFEKVTPKSPSTETFDPFLDISKPKPAPASSFEPISPKEETFDPFEKNSSSQTPSKPQKSTDAFDPFVSIQQKPSNPDVFDSLGLTPVRATSPKTTNMINKDIDLFVEPPPPKQPSINAFAAPKQPSINSFAAPKQPSINSFTPINNKSSFDPINKSPSNEQIFDPFAKSDTQKPSPKVHVQTKQGVDAFDLLNSNNNKQSLYDPFGNKANSNPFGAPQAAQNNKSNDIFADTFTPIQRSRSSIVKNPSQNAFDPFISPNPQKSANGTSFDPFNDPVLPKSSSTPIKHGNDVFDVLDKQPNNELYDPFGSKPKKTGIPLTRGSSGGSNELFDPFKPTTTTAKQPPASSTTTTTTSGRFSIQRTSSKPSVDSLAQVSPKPRGSAPNVFDLL</sequence>
<dbReference type="AlphaFoldDB" id="A2E3H9"/>
<feature type="compositionally biased region" description="Low complexity" evidence="1">
    <location>
        <begin position="628"/>
        <end position="655"/>
    </location>
</feature>
<keyword evidence="3" id="KW-1185">Reference proteome</keyword>
<feature type="compositionally biased region" description="Polar residues" evidence="1">
    <location>
        <begin position="664"/>
        <end position="678"/>
    </location>
</feature>
<dbReference type="Proteomes" id="UP000001542">
    <property type="component" value="Unassembled WGS sequence"/>
</dbReference>
<feature type="region of interest" description="Disordered" evidence="1">
    <location>
        <begin position="1005"/>
        <end position="1203"/>
    </location>
</feature>
<feature type="compositionally biased region" description="Polar residues" evidence="1">
    <location>
        <begin position="1022"/>
        <end position="1040"/>
    </location>
</feature>
<feature type="compositionally biased region" description="Low complexity" evidence="1">
    <location>
        <begin position="396"/>
        <end position="405"/>
    </location>
</feature>
<evidence type="ECO:0000256" key="1">
    <source>
        <dbReference type="SAM" id="MobiDB-lite"/>
    </source>
</evidence>